<feature type="compositionally biased region" description="Polar residues" evidence="1">
    <location>
        <begin position="145"/>
        <end position="155"/>
    </location>
</feature>
<name>A0A9W9NXJ7_PENCI</name>
<evidence type="ECO:0000256" key="1">
    <source>
        <dbReference type="SAM" id="MobiDB-lite"/>
    </source>
</evidence>
<gene>
    <name evidence="2" type="ORF">N7469_006160</name>
</gene>
<dbReference type="GeneID" id="81384245"/>
<comment type="caution">
    <text evidence="2">The sequence shown here is derived from an EMBL/GenBank/DDBJ whole genome shotgun (WGS) entry which is preliminary data.</text>
</comment>
<keyword evidence="3" id="KW-1185">Reference proteome</keyword>
<evidence type="ECO:0000313" key="3">
    <source>
        <dbReference type="Proteomes" id="UP001147733"/>
    </source>
</evidence>
<reference evidence="2" key="2">
    <citation type="journal article" date="2023" name="IMA Fungus">
        <title>Comparative genomic study of the Penicillium genus elucidates a diverse pangenome and 15 lateral gene transfer events.</title>
        <authorList>
            <person name="Petersen C."/>
            <person name="Sorensen T."/>
            <person name="Nielsen M.R."/>
            <person name="Sondergaard T.E."/>
            <person name="Sorensen J.L."/>
            <person name="Fitzpatrick D.A."/>
            <person name="Frisvad J.C."/>
            <person name="Nielsen K.L."/>
        </authorList>
    </citation>
    <scope>NUCLEOTIDE SEQUENCE</scope>
    <source>
        <strain evidence="2">IBT 23319</strain>
    </source>
</reference>
<organism evidence="2 3">
    <name type="scientific">Penicillium citrinum</name>
    <dbReference type="NCBI Taxonomy" id="5077"/>
    <lineage>
        <taxon>Eukaryota</taxon>
        <taxon>Fungi</taxon>
        <taxon>Dikarya</taxon>
        <taxon>Ascomycota</taxon>
        <taxon>Pezizomycotina</taxon>
        <taxon>Eurotiomycetes</taxon>
        <taxon>Eurotiomycetidae</taxon>
        <taxon>Eurotiales</taxon>
        <taxon>Aspergillaceae</taxon>
        <taxon>Penicillium</taxon>
    </lineage>
</organism>
<accession>A0A9W9NXJ7</accession>
<evidence type="ECO:0000313" key="2">
    <source>
        <dbReference type="EMBL" id="KAJ5231572.1"/>
    </source>
</evidence>
<proteinExistence type="predicted"/>
<dbReference type="Proteomes" id="UP001147733">
    <property type="component" value="Unassembled WGS sequence"/>
</dbReference>
<dbReference type="AlphaFoldDB" id="A0A9W9NXJ7"/>
<reference evidence="2" key="1">
    <citation type="submission" date="2022-11" db="EMBL/GenBank/DDBJ databases">
        <authorList>
            <person name="Petersen C."/>
        </authorList>
    </citation>
    <scope>NUCLEOTIDE SEQUENCE</scope>
    <source>
        <strain evidence="2">IBT 23319</strain>
    </source>
</reference>
<dbReference type="EMBL" id="JAPQKT010000005">
    <property type="protein sequence ID" value="KAJ5231572.1"/>
    <property type="molecule type" value="Genomic_DNA"/>
</dbReference>
<feature type="compositionally biased region" description="Low complexity" evidence="1">
    <location>
        <begin position="161"/>
        <end position="181"/>
    </location>
</feature>
<feature type="region of interest" description="Disordered" evidence="1">
    <location>
        <begin position="145"/>
        <end position="185"/>
    </location>
</feature>
<dbReference type="RefSeq" id="XP_056500316.1">
    <property type="nucleotide sequence ID" value="XM_056645078.1"/>
</dbReference>
<sequence>MCKNTFWRCIFCAAKIRNSAIPDPCNKALIAGYECLPHHQEQSPTPSYSLCPTCKEERKPGRRRKEPASVPTMVTETVEGEQMKEKYIWNWIPTPMANDRLSQPVGLGDERFSRECEGDEESHGLGLSRSDPAGLSRQLCMTFTGQQGNEGSSVPQDEGESLQVSRPSSSSTTAGSSHYQSFIPVPVHRAQGQRVSRCPASELDDSQFQSCYYQSKWRKSR</sequence>
<protein>
    <submittedName>
        <fullName evidence="2">Uncharacterized protein</fullName>
    </submittedName>
</protein>